<protein>
    <recommendedName>
        <fullName evidence="1">Serine/threonine-protein phosphatase</fullName>
        <ecNumber evidence="1">3.1.3.16</ecNumber>
    </recommendedName>
</protein>
<dbReference type="Proteomes" id="UP000887563">
    <property type="component" value="Unplaced"/>
</dbReference>
<feature type="region of interest" description="Disordered" evidence="2">
    <location>
        <begin position="1"/>
        <end position="44"/>
    </location>
</feature>
<sequence length="416" mass="47118">MPVAKSTHTANDSTERTARSISGRGAGASTARKSVGPTVSTNSTMSGRQPTFIFEKFLEKHLRYTKKRIVYHPSEITTLCLAAENAFKKHFKDESCVVKIKRLPLYIIGDIHGNWRQLLRIFNVLGLPGDKAYLLCRSRSTLSGSCLFADLFEDEVFLLRGNHETDYINAYYGFREELKTRFNLGDADSVYKHINSLFRYFPLCALVVDSILCMHGGISPKLNKLSDLAKLKLPRDIIAQQRDTSLPKSFFPENHPLDLDLLWSDPNGDVDGFEYNEARQSSVWFGPQEVYATCEKLGIKLIVRAHQAFNRGFGFFAGKRMVTLFGATDYVVKGSFAGILQLQLGNVQDKKGNPTEKKEIQAGIIIFRPVTKETKGKKKFIEEYENFPEAEEDEETQLEILGKMPTEEEIRESMQD</sequence>
<dbReference type="InterPro" id="IPR050341">
    <property type="entry name" value="PP1_catalytic_subunit"/>
</dbReference>
<evidence type="ECO:0000256" key="2">
    <source>
        <dbReference type="SAM" id="MobiDB-lite"/>
    </source>
</evidence>
<dbReference type="InterPro" id="IPR006186">
    <property type="entry name" value="Ser/Thr-sp_prot-phosphatase"/>
</dbReference>
<evidence type="ECO:0000256" key="1">
    <source>
        <dbReference type="RuleBase" id="RU004273"/>
    </source>
</evidence>
<dbReference type="GO" id="GO:0005737">
    <property type="term" value="C:cytoplasm"/>
    <property type="evidence" value="ECO:0007669"/>
    <property type="project" value="TreeGrafter"/>
</dbReference>
<dbReference type="GO" id="GO:0005634">
    <property type="term" value="C:nucleus"/>
    <property type="evidence" value="ECO:0007669"/>
    <property type="project" value="TreeGrafter"/>
</dbReference>
<dbReference type="SUPFAM" id="SSF56300">
    <property type="entry name" value="Metallo-dependent phosphatases"/>
    <property type="match status" value="1"/>
</dbReference>
<dbReference type="Pfam" id="PF00149">
    <property type="entry name" value="Metallophos"/>
    <property type="match status" value="1"/>
</dbReference>
<dbReference type="SMART" id="SM00156">
    <property type="entry name" value="PP2Ac"/>
    <property type="match status" value="1"/>
</dbReference>
<accession>A0A914LIK2</accession>
<comment type="catalytic activity">
    <reaction evidence="1">
        <text>O-phospho-L-threonyl-[protein] + H2O = L-threonyl-[protein] + phosphate</text>
        <dbReference type="Rhea" id="RHEA:47004"/>
        <dbReference type="Rhea" id="RHEA-COMP:11060"/>
        <dbReference type="Rhea" id="RHEA-COMP:11605"/>
        <dbReference type="ChEBI" id="CHEBI:15377"/>
        <dbReference type="ChEBI" id="CHEBI:30013"/>
        <dbReference type="ChEBI" id="CHEBI:43474"/>
        <dbReference type="ChEBI" id="CHEBI:61977"/>
        <dbReference type="EC" id="3.1.3.16"/>
    </reaction>
</comment>
<keyword evidence="4" id="KW-1185">Reference proteome</keyword>
<keyword evidence="1" id="KW-0378">Hydrolase</keyword>
<feature type="domain" description="Serine/threonine specific protein phosphatases" evidence="3">
    <location>
        <begin position="159"/>
        <end position="164"/>
    </location>
</feature>
<dbReference type="PANTHER" id="PTHR11668">
    <property type="entry name" value="SERINE/THREONINE PROTEIN PHOSPHATASE"/>
    <property type="match status" value="1"/>
</dbReference>
<dbReference type="CDD" id="cd00144">
    <property type="entry name" value="MPP_PPP_family"/>
    <property type="match status" value="1"/>
</dbReference>
<comment type="similarity">
    <text evidence="1">Belongs to the PPP phosphatase family.</text>
</comment>
<dbReference type="InterPro" id="IPR029052">
    <property type="entry name" value="Metallo-depent_PP-like"/>
</dbReference>
<evidence type="ECO:0000313" key="4">
    <source>
        <dbReference type="Proteomes" id="UP000887563"/>
    </source>
</evidence>
<dbReference type="GO" id="GO:0004722">
    <property type="term" value="F:protein serine/threonine phosphatase activity"/>
    <property type="evidence" value="ECO:0007669"/>
    <property type="project" value="UniProtKB-EC"/>
</dbReference>
<dbReference type="PROSITE" id="PS00125">
    <property type="entry name" value="SER_THR_PHOSPHATASE"/>
    <property type="match status" value="1"/>
</dbReference>
<name>A0A914LIK2_MELIC</name>
<evidence type="ECO:0000313" key="5">
    <source>
        <dbReference type="WBParaSite" id="Minc3s00556g14240"/>
    </source>
</evidence>
<dbReference type="EC" id="3.1.3.16" evidence="1"/>
<dbReference type="AlphaFoldDB" id="A0A914LIK2"/>
<reference evidence="5" key="1">
    <citation type="submission" date="2022-11" db="UniProtKB">
        <authorList>
            <consortium name="WormBaseParasite"/>
        </authorList>
    </citation>
    <scope>IDENTIFICATION</scope>
</reference>
<feature type="compositionally biased region" description="Polar residues" evidence="2">
    <location>
        <begin position="1"/>
        <end position="12"/>
    </location>
</feature>
<evidence type="ECO:0000259" key="3">
    <source>
        <dbReference type="PROSITE" id="PS00125"/>
    </source>
</evidence>
<organism evidence="4 5">
    <name type="scientific">Meloidogyne incognita</name>
    <name type="common">Southern root-knot nematode worm</name>
    <name type="synonym">Oxyuris incognita</name>
    <dbReference type="NCBI Taxonomy" id="6306"/>
    <lineage>
        <taxon>Eukaryota</taxon>
        <taxon>Metazoa</taxon>
        <taxon>Ecdysozoa</taxon>
        <taxon>Nematoda</taxon>
        <taxon>Chromadorea</taxon>
        <taxon>Rhabditida</taxon>
        <taxon>Tylenchina</taxon>
        <taxon>Tylenchomorpha</taxon>
        <taxon>Tylenchoidea</taxon>
        <taxon>Meloidogynidae</taxon>
        <taxon>Meloidogyninae</taxon>
        <taxon>Meloidogyne</taxon>
        <taxon>Meloidogyne incognita group</taxon>
    </lineage>
</organism>
<dbReference type="WBParaSite" id="Minc3s00556g14240">
    <property type="protein sequence ID" value="Minc3s00556g14240"/>
    <property type="gene ID" value="Minc3s00556g14240"/>
</dbReference>
<proteinExistence type="inferred from homology"/>
<dbReference type="PRINTS" id="PR00114">
    <property type="entry name" value="STPHPHTASE"/>
</dbReference>
<dbReference type="InterPro" id="IPR004843">
    <property type="entry name" value="Calcineurin-like_PHP"/>
</dbReference>
<dbReference type="Gene3D" id="3.60.21.10">
    <property type="match status" value="1"/>
</dbReference>
<dbReference type="PANTHER" id="PTHR11668:SF491">
    <property type="entry name" value="SERINE_THREONINE-PROTEIN PHOSPHATASE"/>
    <property type="match status" value="1"/>
</dbReference>